<dbReference type="InterPro" id="IPR039566">
    <property type="entry name" value="CvfB_S1_st"/>
</dbReference>
<dbReference type="Pfam" id="PF21191">
    <property type="entry name" value="CvfB_1st"/>
    <property type="match status" value="1"/>
</dbReference>
<dbReference type="Proteomes" id="UP000184206">
    <property type="component" value="Unassembled WGS sequence"/>
</dbReference>
<name>A0A1M7B1I6_9BACL</name>
<feature type="domain" description="Conserved virulence factor B second S1" evidence="4">
    <location>
        <begin position="74"/>
        <end position="133"/>
    </location>
</feature>
<dbReference type="InterPro" id="IPR048587">
    <property type="entry name" value="CvfB_S1_3rd"/>
</dbReference>
<evidence type="ECO:0000259" key="5">
    <source>
        <dbReference type="Pfam" id="PF21543"/>
    </source>
</evidence>
<dbReference type="Gene3D" id="2.40.50.140">
    <property type="entry name" value="Nucleic acid-binding proteins"/>
    <property type="match status" value="2"/>
</dbReference>
<gene>
    <name evidence="6" type="ORF">SAMN02745189_00318</name>
</gene>
<dbReference type="InterPro" id="IPR048588">
    <property type="entry name" value="CvfB_S1_2nd"/>
</dbReference>
<dbReference type="EMBL" id="FRCF01000002">
    <property type="protein sequence ID" value="SHL48850.1"/>
    <property type="molecule type" value="Genomic_DNA"/>
</dbReference>
<protein>
    <submittedName>
        <fullName evidence="6">Uncharacterized protein</fullName>
    </submittedName>
</protein>
<reference evidence="6 7" key="1">
    <citation type="submission" date="2016-11" db="EMBL/GenBank/DDBJ databases">
        <authorList>
            <person name="Jaros S."/>
            <person name="Januszkiewicz K."/>
            <person name="Wedrychowicz H."/>
        </authorList>
    </citation>
    <scope>NUCLEOTIDE SEQUENCE [LARGE SCALE GENOMIC DNA]</scope>
    <source>
        <strain evidence="6 7">DSM 16010</strain>
    </source>
</reference>
<proteinExistence type="inferred from homology"/>
<keyword evidence="7" id="KW-1185">Reference proteome</keyword>
<feature type="domain" description="Conserved virulence factor B first S1" evidence="2">
    <location>
        <begin position="6"/>
        <end position="62"/>
    </location>
</feature>
<sequence length="294" mass="33356">MENISGTVQFLEVIKKEGSTYHLVYDEDTFIRMNASSTEQEFGIGEEISAFIYPNRSGELFAVPLVPDVAVGKFGFAEVTEVGRDGAYINIGSPREILIPWVDLPKVKDVWPKPGDEVYTQLRAESDNQLYGKLISEEEMSERFTPVAQEGFEAIRNKWFEARPYRLLRIGTFMLTSEGHKVFVHESERKEEPRLGELVKFRAIGINEKGEINGSFLEQAYKRMDDDAEKILDYITKNDGMMPMSDKSDPEDIKEAFNMSKGAFKRALGRLMKAGRVEQKDGGTYLKQAQPPSN</sequence>
<evidence type="ECO:0000313" key="6">
    <source>
        <dbReference type="EMBL" id="SHL48850.1"/>
    </source>
</evidence>
<dbReference type="InterPro" id="IPR036388">
    <property type="entry name" value="WH-like_DNA-bd_sf"/>
</dbReference>
<dbReference type="RefSeq" id="WP_072707646.1">
    <property type="nucleotide sequence ID" value="NZ_FRCF01000002.1"/>
</dbReference>
<dbReference type="Gene3D" id="1.10.10.10">
    <property type="entry name" value="Winged helix-like DNA-binding domain superfamily/Winged helix DNA-binding domain"/>
    <property type="match status" value="1"/>
</dbReference>
<dbReference type="PANTHER" id="PTHR37296:SF1">
    <property type="entry name" value="CONSERVED VIRULENCE FACTOR B"/>
    <property type="match status" value="1"/>
</dbReference>
<dbReference type="AlphaFoldDB" id="A0A1M7B1I6"/>
<dbReference type="Pfam" id="PF21543">
    <property type="entry name" value="CvfB_2nd"/>
    <property type="match status" value="1"/>
</dbReference>
<feature type="domain" description="Conserved virulence factor B-like winged helix" evidence="3">
    <location>
        <begin position="229"/>
        <end position="286"/>
    </location>
</feature>
<evidence type="ECO:0000259" key="2">
    <source>
        <dbReference type="Pfam" id="PF13509"/>
    </source>
</evidence>
<dbReference type="InterPro" id="IPR012340">
    <property type="entry name" value="NA-bd_OB-fold"/>
</dbReference>
<evidence type="ECO:0000313" key="7">
    <source>
        <dbReference type="Proteomes" id="UP000184206"/>
    </source>
</evidence>
<dbReference type="OrthoDB" id="9801597at2"/>
<evidence type="ECO:0000259" key="3">
    <source>
        <dbReference type="Pfam" id="PF17783"/>
    </source>
</evidence>
<evidence type="ECO:0000256" key="1">
    <source>
        <dbReference type="PIRNR" id="PIRNR012524"/>
    </source>
</evidence>
<comment type="similarity">
    <text evidence="1">Belongs to the CvfB family.</text>
</comment>
<dbReference type="PIRSF" id="PIRSF012524">
    <property type="entry name" value="YitL_S1"/>
    <property type="match status" value="1"/>
</dbReference>
<dbReference type="STRING" id="1123231.SAMN02745189_00318"/>
<feature type="domain" description="Conserved virulence factor B third S1" evidence="5">
    <location>
        <begin position="147"/>
        <end position="215"/>
    </location>
</feature>
<accession>A0A1M7B1I6</accession>
<dbReference type="InterPro" id="IPR014464">
    <property type="entry name" value="CvfB_fam"/>
</dbReference>
<dbReference type="Pfam" id="PF17783">
    <property type="entry name" value="WHD_CvfB"/>
    <property type="match status" value="1"/>
</dbReference>
<dbReference type="PANTHER" id="PTHR37296">
    <property type="entry name" value="CONSERVED VIRULENCE FACTOR B"/>
    <property type="match status" value="1"/>
</dbReference>
<organism evidence="6 7">
    <name type="scientific">Lacicoccus alkaliphilus DSM 16010</name>
    <dbReference type="NCBI Taxonomy" id="1123231"/>
    <lineage>
        <taxon>Bacteria</taxon>
        <taxon>Bacillati</taxon>
        <taxon>Bacillota</taxon>
        <taxon>Bacilli</taxon>
        <taxon>Bacillales</taxon>
        <taxon>Salinicoccaceae</taxon>
        <taxon>Lacicoccus</taxon>
    </lineage>
</organism>
<dbReference type="InterPro" id="IPR040764">
    <property type="entry name" value="CvfB_WH"/>
</dbReference>
<dbReference type="Pfam" id="PF13509">
    <property type="entry name" value="S1_2"/>
    <property type="match status" value="1"/>
</dbReference>
<evidence type="ECO:0000259" key="4">
    <source>
        <dbReference type="Pfam" id="PF21191"/>
    </source>
</evidence>